<evidence type="ECO:0000256" key="5">
    <source>
        <dbReference type="ARBA" id="ARBA00022692"/>
    </source>
</evidence>
<keyword evidence="5 9" id="KW-0812">Transmembrane</keyword>
<dbReference type="AlphaFoldDB" id="A0A3A3FTE2"/>
<keyword evidence="11" id="KW-0449">Lipoprotein</keyword>
<keyword evidence="12" id="KW-1185">Reference proteome</keyword>
<sequence length="497" mass="53543">MPLSALFAGALSVFAFAPFGLWPLQILTLAFAFWLALRDASVSRSAWIGWAYSSGMLIAGVHWLYISMHRYGGMPGWMAAIAVVLLAVALSIYAGLGFGLASWLRQRRAAGANMTAMLLLPAMWTLAEWLRGWMLTGFPWVGAGYAHTVGPLGGYAPIGGVYGIALVSALIAGCLALLPTKRLPLVLAASLLALGLGLRSVEWTAAHGEPISVRLLQGNVPQEMKFVPERIQASLSLYHDMISAQPANLIATPETAIPLLSTQLPPDYIGLLSDFARRADSHVILGIPVSDGPREYANSVIGLSPTASAPAYRYDKHHLVPFGEFIPPGFRWFVDMMHIPLGDFNRGKLLQAPFAVRDQWIMPNICYEDLFGEEIAAQLAAGGTPGMPRATILLNVSNIAWFGDSIALPQHLQISQLRAMETGRPMLRATNTGVTAVIDSRGNVVDRLPPFERGVLSANVQGYDGLTPYSRFGNVPVIIIALLLIGASGSLGNRIRK</sequence>
<feature type="transmembrane region" description="Helical" evidence="9">
    <location>
        <begin position="47"/>
        <end position="65"/>
    </location>
</feature>
<keyword evidence="6 9" id="KW-1133">Transmembrane helix</keyword>
<feature type="domain" description="CN hydrolase" evidence="10">
    <location>
        <begin position="216"/>
        <end position="462"/>
    </location>
</feature>
<dbReference type="PANTHER" id="PTHR38686:SF1">
    <property type="entry name" value="APOLIPOPROTEIN N-ACYLTRANSFERASE"/>
    <property type="match status" value="1"/>
</dbReference>
<evidence type="ECO:0000256" key="6">
    <source>
        <dbReference type="ARBA" id="ARBA00022989"/>
    </source>
</evidence>
<feature type="transmembrane region" description="Helical" evidence="9">
    <location>
        <begin position="6"/>
        <end position="35"/>
    </location>
</feature>
<dbReference type="GO" id="GO:0005886">
    <property type="term" value="C:plasma membrane"/>
    <property type="evidence" value="ECO:0007669"/>
    <property type="project" value="UniProtKB-SubCell"/>
</dbReference>
<dbReference type="GO" id="GO:0016410">
    <property type="term" value="F:N-acyltransferase activity"/>
    <property type="evidence" value="ECO:0007669"/>
    <property type="project" value="UniProtKB-UniRule"/>
</dbReference>
<feature type="transmembrane region" description="Helical" evidence="9">
    <location>
        <begin position="116"/>
        <end position="134"/>
    </location>
</feature>
<dbReference type="PANTHER" id="PTHR38686">
    <property type="entry name" value="APOLIPOPROTEIN N-ACYLTRANSFERASE"/>
    <property type="match status" value="1"/>
</dbReference>
<dbReference type="Pfam" id="PF20154">
    <property type="entry name" value="LNT_N"/>
    <property type="match status" value="1"/>
</dbReference>
<dbReference type="UniPathway" id="UPA00666"/>
<dbReference type="Gene3D" id="3.60.110.10">
    <property type="entry name" value="Carbon-nitrogen hydrolase"/>
    <property type="match status" value="1"/>
</dbReference>
<evidence type="ECO:0000256" key="7">
    <source>
        <dbReference type="ARBA" id="ARBA00023136"/>
    </source>
</evidence>
<keyword evidence="3 9" id="KW-1003">Cell membrane</keyword>
<protein>
    <recommendedName>
        <fullName evidence="9">Apolipoprotein N-acyltransferase</fullName>
        <shortName evidence="9">ALP N-acyltransferase</shortName>
        <ecNumber evidence="9">2.3.1.269</ecNumber>
    </recommendedName>
</protein>
<accession>A0A3A3FTE2</accession>
<comment type="subcellular location">
    <subcellularLocation>
        <location evidence="1 9">Cell membrane</location>
        <topology evidence="1 9">Multi-pass membrane protein</topology>
    </subcellularLocation>
</comment>
<comment type="caution">
    <text evidence="11">The sequence shown here is derived from an EMBL/GenBank/DDBJ whole genome shotgun (WGS) entry which is preliminary data.</text>
</comment>
<feature type="transmembrane region" description="Helical" evidence="9">
    <location>
        <begin position="77"/>
        <end position="104"/>
    </location>
</feature>
<dbReference type="InterPro" id="IPR003010">
    <property type="entry name" value="C-N_Hydrolase"/>
</dbReference>
<comment type="pathway">
    <text evidence="9">Protein modification; lipoprotein biosynthesis (N-acyl transfer).</text>
</comment>
<dbReference type="EC" id="2.3.1.269" evidence="9"/>
<evidence type="ECO:0000256" key="4">
    <source>
        <dbReference type="ARBA" id="ARBA00022679"/>
    </source>
</evidence>
<dbReference type="HAMAP" id="MF_01148">
    <property type="entry name" value="Lnt"/>
    <property type="match status" value="1"/>
</dbReference>
<dbReference type="EMBL" id="QYUO01000001">
    <property type="protein sequence ID" value="RJF99452.1"/>
    <property type="molecule type" value="Genomic_DNA"/>
</dbReference>
<evidence type="ECO:0000256" key="2">
    <source>
        <dbReference type="ARBA" id="ARBA00010065"/>
    </source>
</evidence>
<evidence type="ECO:0000256" key="8">
    <source>
        <dbReference type="ARBA" id="ARBA00023315"/>
    </source>
</evidence>
<feature type="transmembrane region" description="Helical" evidence="9">
    <location>
        <begin position="154"/>
        <end position="178"/>
    </location>
</feature>
<name>A0A3A3FTE2_9BURK</name>
<evidence type="ECO:0000259" key="10">
    <source>
        <dbReference type="PROSITE" id="PS50263"/>
    </source>
</evidence>
<evidence type="ECO:0000313" key="11">
    <source>
        <dbReference type="EMBL" id="RJF99452.1"/>
    </source>
</evidence>
<dbReference type="InterPro" id="IPR004563">
    <property type="entry name" value="Apolipo_AcylTrfase"/>
</dbReference>
<keyword evidence="7 9" id="KW-0472">Membrane</keyword>
<feature type="transmembrane region" description="Helical" evidence="9">
    <location>
        <begin position="185"/>
        <end position="206"/>
    </location>
</feature>
<feature type="transmembrane region" description="Helical" evidence="9">
    <location>
        <begin position="472"/>
        <end position="492"/>
    </location>
</feature>
<evidence type="ECO:0000256" key="9">
    <source>
        <dbReference type="HAMAP-Rule" id="MF_01148"/>
    </source>
</evidence>
<dbReference type="OrthoDB" id="9804277at2"/>
<dbReference type="PROSITE" id="PS50263">
    <property type="entry name" value="CN_HYDROLASE"/>
    <property type="match status" value="1"/>
</dbReference>
<organism evidence="11 12">
    <name type="scientific">Noviherbaspirillum saxi</name>
    <dbReference type="NCBI Taxonomy" id="2320863"/>
    <lineage>
        <taxon>Bacteria</taxon>
        <taxon>Pseudomonadati</taxon>
        <taxon>Pseudomonadota</taxon>
        <taxon>Betaproteobacteria</taxon>
        <taxon>Burkholderiales</taxon>
        <taxon>Oxalobacteraceae</taxon>
        <taxon>Noviherbaspirillum</taxon>
    </lineage>
</organism>
<reference evidence="12" key="1">
    <citation type="submission" date="2018-09" db="EMBL/GenBank/DDBJ databases">
        <authorList>
            <person name="Zhu H."/>
        </authorList>
    </citation>
    <scope>NUCLEOTIDE SEQUENCE [LARGE SCALE GENOMIC DNA]</scope>
    <source>
        <strain evidence="12">K1R23-30</strain>
    </source>
</reference>
<comment type="catalytic activity">
    <reaction evidence="9">
        <text>N-terminal S-1,2-diacyl-sn-glyceryl-L-cysteinyl-[lipoprotein] + a glycerophospholipid = N-acyl-S-1,2-diacyl-sn-glyceryl-L-cysteinyl-[lipoprotein] + a 2-acyl-sn-glycero-3-phospholipid + H(+)</text>
        <dbReference type="Rhea" id="RHEA:48228"/>
        <dbReference type="Rhea" id="RHEA-COMP:14681"/>
        <dbReference type="Rhea" id="RHEA-COMP:14684"/>
        <dbReference type="ChEBI" id="CHEBI:15378"/>
        <dbReference type="ChEBI" id="CHEBI:136912"/>
        <dbReference type="ChEBI" id="CHEBI:140656"/>
        <dbReference type="ChEBI" id="CHEBI:140657"/>
        <dbReference type="ChEBI" id="CHEBI:140660"/>
        <dbReference type="EC" id="2.3.1.269"/>
    </reaction>
</comment>
<dbReference type="Proteomes" id="UP000265955">
    <property type="component" value="Unassembled WGS sequence"/>
</dbReference>
<evidence type="ECO:0000256" key="1">
    <source>
        <dbReference type="ARBA" id="ARBA00004651"/>
    </source>
</evidence>
<evidence type="ECO:0000256" key="3">
    <source>
        <dbReference type="ARBA" id="ARBA00022475"/>
    </source>
</evidence>
<keyword evidence="4 9" id="KW-0808">Transferase</keyword>
<dbReference type="Pfam" id="PF00795">
    <property type="entry name" value="CN_hydrolase"/>
    <property type="match status" value="1"/>
</dbReference>
<gene>
    <name evidence="9" type="primary">lnt</name>
    <name evidence="11" type="ORF">D3871_13650</name>
</gene>
<dbReference type="RefSeq" id="WP_119769390.1">
    <property type="nucleotide sequence ID" value="NZ_QYUO01000001.1"/>
</dbReference>
<dbReference type="CDD" id="cd07571">
    <property type="entry name" value="ALP_N-acyl_transferase"/>
    <property type="match status" value="1"/>
</dbReference>
<dbReference type="GO" id="GO:0042158">
    <property type="term" value="P:lipoprotein biosynthetic process"/>
    <property type="evidence" value="ECO:0007669"/>
    <property type="project" value="UniProtKB-UniRule"/>
</dbReference>
<dbReference type="InterPro" id="IPR036526">
    <property type="entry name" value="C-N_Hydrolase_sf"/>
</dbReference>
<comment type="function">
    <text evidence="9">Catalyzes the phospholipid dependent N-acylation of the N-terminal cysteine of apolipoprotein, the last step in lipoprotein maturation.</text>
</comment>
<keyword evidence="8 9" id="KW-0012">Acyltransferase</keyword>
<dbReference type="SUPFAM" id="SSF56317">
    <property type="entry name" value="Carbon-nitrogen hydrolase"/>
    <property type="match status" value="1"/>
</dbReference>
<evidence type="ECO:0000313" key="12">
    <source>
        <dbReference type="Proteomes" id="UP000265955"/>
    </source>
</evidence>
<proteinExistence type="inferred from homology"/>
<dbReference type="InterPro" id="IPR045378">
    <property type="entry name" value="LNT_N"/>
</dbReference>
<dbReference type="NCBIfam" id="TIGR00546">
    <property type="entry name" value="lnt"/>
    <property type="match status" value="1"/>
</dbReference>
<comment type="similarity">
    <text evidence="2 9">Belongs to the CN hydrolase family. Apolipoprotein N-acyltransferase subfamily.</text>
</comment>